<dbReference type="RefSeq" id="WP_218595953.1">
    <property type="nucleotide sequence ID" value="NZ_JADQDF010000001.1"/>
</dbReference>
<protein>
    <submittedName>
        <fullName evidence="3">DUF222 domain-containing protein</fullName>
    </submittedName>
</protein>
<dbReference type="EMBL" id="JADQDF010000001">
    <property type="protein sequence ID" value="MBW0130106.1"/>
    <property type="molecule type" value="Genomic_DNA"/>
</dbReference>
<keyword evidence="4" id="KW-1185">Reference proteome</keyword>
<dbReference type="SMART" id="SM00507">
    <property type="entry name" value="HNHc"/>
    <property type="match status" value="1"/>
</dbReference>
<dbReference type="InterPro" id="IPR003615">
    <property type="entry name" value="HNH_nuc"/>
</dbReference>
<dbReference type="CDD" id="cd00085">
    <property type="entry name" value="HNHc"/>
    <property type="match status" value="1"/>
</dbReference>
<sequence>MGPVLDDALDELASVVATGSETELLSLLTLCESVARRVDAISTSAVAALDDQGAFLTRGYRSAARALSDLLSWDYVEARRRVAVASDVHTRTTLDGTPLPARLPSAAAAFGGGKIALRHVDVIGRVLSTDAARRLSPEQWALVEAQLAADATRLNPAELQTLGTALVALLDQDGAEPDDRVPAPVNELRLTRHAAGGSIKGRFQDPALYDAIAAVIDAKAAPLTADDDRPAPQRQAEALADVCGYVLDHGDDLPDTGGRRPVLTVLVRLEDLEHRARSAMLEFGGTSTPAALRTLACDAGVIPVVMNGAGQPLDVGRATRTIPDGLRRAVTARDRGCAHPGCDRPPSWSEIHHIHHWEHGGPTRLDNLVMLCRAHHRQVHHTDWHVRIRDGLPEFLPPKWIDPSRTPRRKVLAHLAAA</sequence>
<evidence type="ECO:0000256" key="1">
    <source>
        <dbReference type="ARBA" id="ARBA00023450"/>
    </source>
</evidence>
<name>A0ABS6UDZ1_9PSEU</name>
<comment type="caution">
    <text evidence="3">The sequence shown here is derived from an EMBL/GenBank/DDBJ whole genome shotgun (WGS) entry which is preliminary data.</text>
</comment>
<dbReference type="Pfam" id="PF02720">
    <property type="entry name" value="DUF222"/>
    <property type="match status" value="1"/>
</dbReference>
<evidence type="ECO:0000259" key="2">
    <source>
        <dbReference type="SMART" id="SM00507"/>
    </source>
</evidence>
<dbReference type="Proteomes" id="UP000694300">
    <property type="component" value="Unassembled WGS sequence"/>
</dbReference>
<evidence type="ECO:0000313" key="4">
    <source>
        <dbReference type="Proteomes" id="UP000694300"/>
    </source>
</evidence>
<organism evidence="3 4">
    <name type="scientific">Pseudonocardia oceani</name>
    <dbReference type="NCBI Taxonomy" id="2792013"/>
    <lineage>
        <taxon>Bacteria</taxon>
        <taxon>Bacillati</taxon>
        <taxon>Actinomycetota</taxon>
        <taxon>Actinomycetes</taxon>
        <taxon>Pseudonocardiales</taxon>
        <taxon>Pseudonocardiaceae</taxon>
        <taxon>Pseudonocardia</taxon>
    </lineage>
</organism>
<dbReference type="Pfam" id="PF01844">
    <property type="entry name" value="HNH"/>
    <property type="match status" value="1"/>
</dbReference>
<feature type="domain" description="HNH nuclease" evidence="2">
    <location>
        <begin position="325"/>
        <end position="377"/>
    </location>
</feature>
<comment type="similarity">
    <text evidence="1">Belongs to the Rv1128c/1148c/1588c/1702c/1945/3466 family.</text>
</comment>
<reference evidence="3 4" key="1">
    <citation type="submission" date="2020-11" db="EMBL/GenBank/DDBJ databases">
        <title>Pseudonocardia abyssalis sp. nov. and Pseudonocardia oceani sp. nov., description and phylogenomic analysis of two novel actinomycetes isolated from the deep Southern Ocean.</title>
        <authorList>
            <person name="Parra J."/>
        </authorList>
    </citation>
    <scope>NUCLEOTIDE SEQUENCE [LARGE SCALE GENOMIC DNA]</scope>
    <source>
        <strain evidence="4">KRD185</strain>
    </source>
</reference>
<proteinExistence type="inferred from homology"/>
<gene>
    <name evidence="3" type="ORF">I4I82_20820</name>
</gene>
<dbReference type="InterPro" id="IPR003870">
    <property type="entry name" value="DUF222"/>
</dbReference>
<accession>A0ABS6UDZ1</accession>
<dbReference type="InterPro" id="IPR002711">
    <property type="entry name" value="HNH"/>
</dbReference>
<evidence type="ECO:0000313" key="3">
    <source>
        <dbReference type="EMBL" id="MBW0130106.1"/>
    </source>
</evidence>